<dbReference type="Pfam" id="PF02653">
    <property type="entry name" value="BPD_transp_2"/>
    <property type="match status" value="1"/>
</dbReference>
<keyword evidence="12" id="KW-1185">Reference proteome</keyword>
<dbReference type="GO" id="GO:0005524">
    <property type="term" value="F:ATP binding"/>
    <property type="evidence" value="ECO:0007669"/>
    <property type="project" value="UniProtKB-KW"/>
</dbReference>
<dbReference type="InterPro" id="IPR027417">
    <property type="entry name" value="P-loop_NTPase"/>
</dbReference>
<dbReference type="PROSITE" id="PS50893">
    <property type="entry name" value="ABC_TRANSPORTER_2"/>
    <property type="match status" value="1"/>
</dbReference>
<evidence type="ECO:0000256" key="1">
    <source>
        <dbReference type="ARBA" id="ARBA00004651"/>
    </source>
</evidence>
<evidence type="ECO:0000256" key="7">
    <source>
        <dbReference type="ARBA" id="ARBA00023136"/>
    </source>
</evidence>
<feature type="transmembrane region" description="Helical" evidence="9">
    <location>
        <begin position="199"/>
        <end position="217"/>
    </location>
</feature>
<dbReference type="InterPro" id="IPR032823">
    <property type="entry name" value="BCA_ABC_TP_C"/>
</dbReference>
<sequence>MLGILALFAIVPLVSQDPYVLGVWTFLLLNILVVVGLDLLLGYAGQLSLGHGIFVAIGAYASGLLTTKAGFSGWAAMPVGMLAAALLAAIVAVPTLRLRGYYLAMATLGFPVMFDAAVRVTSQWSGGSSGIISIPRLKIGGYILRDPLVYYYLVLGVVAVVLLVVWNLANSRLGLKLRAIHADETAASARGINVTSLKVMVFVASATIAALSGSLYVHNVQFVAPDTFGLNYSLTLVIMLVVGGMGRIWGGILGVVLLGWMPELLREAATWQPVIFGSILAIIMLFAPSGLAGFVRRRSFFLPEEAPAGPPSKSSDKPVLAVRDIGKAFGGVQAVKGLSFDVRAGEIKSIIGPNGAGKSTALALISGAIAVDSGTIKLGGQPVEQTPAYHRARLGLGRTFQHARLIPTLTVYENMVLGASVLGTRYEAEASTILHHLDLVHVAHAFPGEANQYERKLIEIGTALAASPALLLLDEPGAGLSSTEIEKLAKLLREQKERGCAIVLVDHIMSLVIPLSDSILVLNSGSPIMDGEPAEVIADAEVRRAYLGERSDVHA</sequence>
<dbReference type="GO" id="GO:0015658">
    <property type="term" value="F:branched-chain amino acid transmembrane transporter activity"/>
    <property type="evidence" value="ECO:0007669"/>
    <property type="project" value="InterPro"/>
</dbReference>
<organism evidence="11 12">
    <name type="scientific">Afipia broomeae ATCC 49717</name>
    <dbReference type="NCBI Taxonomy" id="883078"/>
    <lineage>
        <taxon>Bacteria</taxon>
        <taxon>Pseudomonadati</taxon>
        <taxon>Pseudomonadota</taxon>
        <taxon>Alphaproteobacteria</taxon>
        <taxon>Hyphomicrobiales</taxon>
        <taxon>Nitrobacteraceae</taxon>
        <taxon>Afipia</taxon>
    </lineage>
</organism>
<name>K8PI01_9BRAD</name>
<dbReference type="Pfam" id="PF00005">
    <property type="entry name" value="ABC_tran"/>
    <property type="match status" value="1"/>
</dbReference>
<evidence type="ECO:0000259" key="10">
    <source>
        <dbReference type="PROSITE" id="PS50893"/>
    </source>
</evidence>
<evidence type="ECO:0000256" key="4">
    <source>
        <dbReference type="ARBA" id="ARBA00022741"/>
    </source>
</evidence>
<feature type="transmembrane region" description="Helical" evidence="9">
    <location>
        <begin position="49"/>
        <end position="67"/>
    </location>
</feature>
<keyword evidence="4" id="KW-0547">Nucleotide-binding</keyword>
<dbReference type="CDD" id="cd06581">
    <property type="entry name" value="TM_PBP1_LivM_like"/>
    <property type="match status" value="1"/>
</dbReference>
<dbReference type="SUPFAM" id="SSF52540">
    <property type="entry name" value="P-loop containing nucleoside triphosphate hydrolases"/>
    <property type="match status" value="1"/>
</dbReference>
<evidence type="ECO:0000256" key="9">
    <source>
        <dbReference type="SAM" id="Phobius"/>
    </source>
</evidence>
<evidence type="ECO:0000256" key="5">
    <source>
        <dbReference type="ARBA" id="ARBA00022840"/>
    </source>
</evidence>
<dbReference type="Proteomes" id="UP000001096">
    <property type="component" value="Unassembled WGS sequence"/>
</dbReference>
<keyword evidence="5" id="KW-0067">ATP-binding</keyword>
<feature type="transmembrane region" description="Helical" evidence="9">
    <location>
        <begin position="73"/>
        <end position="93"/>
    </location>
</feature>
<dbReference type="EMBL" id="AGWX01000001">
    <property type="protein sequence ID" value="EKS42247.1"/>
    <property type="molecule type" value="Genomic_DNA"/>
</dbReference>
<comment type="caution">
    <text evidence="11">The sequence shown here is derived from an EMBL/GenBank/DDBJ whole genome shotgun (WGS) entry which is preliminary data.</text>
</comment>
<dbReference type="HOGENOM" id="CLU_006313_3_2_5"/>
<dbReference type="SMART" id="SM00382">
    <property type="entry name" value="AAA"/>
    <property type="match status" value="1"/>
</dbReference>
<evidence type="ECO:0000256" key="3">
    <source>
        <dbReference type="ARBA" id="ARBA00022692"/>
    </source>
</evidence>
<dbReference type="Gene3D" id="3.40.50.300">
    <property type="entry name" value="P-loop containing nucleotide triphosphate hydrolases"/>
    <property type="match status" value="1"/>
</dbReference>
<accession>K8PI01</accession>
<dbReference type="PANTHER" id="PTHR30482:SF10">
    <property type="entry name" value="HIGH-AFFINITY BRANCHED-CHAIN AMINO ACID TRANSPORT PROTEIN BRAE"/>
    <property type="match status" value="1"/>
</dbReference>
<feature type="transmembrane region" description="Helical" evidence="9">
    <location>
        <begin position="149"/>
        <end position="169"/>
    </location>
</feature>
<feature type="transmembrane region" description="Helical" evidence="9">
    <location>
        <begin position="100"/>
        <end position="118"/>
    </location>
</feature>
<evidence type="ECO:0000256" key="6">
    <source>
        <dbReference type="ARBA" id="ARBA00022989"/>
    </source>
</evidence>
<evidence type="ECO:0000256" key="8">
    <source>
        <dbReference type="ARBA" id="ARBA00024722"/>
    </source>
</evidence>
<feature type="transmembrane region" description="Helical" evidence="9">
    <location>
        <begin position="237"/>
        <end position="261"/>
    </location>
</feature>
<dbReference type="PATRIC" id="fig|883078.3.peg.1373"/>
<dbReference type="eggNOG" id="COG0411">
    <property type="taxonomic scope" value="Bacteria"/>
</dbReference>
<dbReference type="InterPro" id="IPR003439">
    <property type="entry name" value="ABC_transporter-like_ATP-bd"/>
</dbReference>
<reference evidence="11 12" key="1">
    <citation type="submission" date="2012-04" db="EMBL/GenBank/DDBJ databases">
        <title>The Genome Sequence of Afipia broomeae ATCC 49717.</title>
        <authorList>
            <consortium name="The Broad Institute Genome Sequencing Platform"/>
            <person name="Earl A."/>
            <person name="Ward D."/>
            <person name="Feldgarden M."/>
            <person name="Gevers D."/>
            <person name="Huys G."/>
            <person name="Walker B."/>
            <person name="Young S.K."/>
            <person name="Zeng Q."/>
            <person name="Gargeya S."/>
            <person name="Fitzgerald M."/>
            <person name="Haas B."/>
            <person name="Abouelleil A."/>
            <person name="Alvarado L."/>
            <person name="Arachchi H.M."/>
            <person name="Berlin A."/>
            <person name="Chapman S.B."/>
            <person name="Goldberg J."/>
            <person name="Griggs A."/>
            <person name="Gujja S."/>
            <person name="Hansen M."/>
            <person name="Howarth C."/>
            <person name="Imamovic A."/>
            <person name="Larimer J."/>
            <person name="McCowen C."/>
            <person name="Montmayeur A."/>
            <person name="Murphy C."/>
            <person name="Neiman D."/>
            <person name="Pearson M."/>
            <person name="Priest M."/>
            <person name="Roberts A."/>
            <person name="Saif S."/>
            <person name="Shea T."/>
            <person name="Sisk P."/>
            <person name="Sykes S."/>
            <person name="Wortman J."/>
            <person name="Nusbaum C."/>
            <person name="Birren B."/>
        </authorList>
    </citation>
    <scope>NUCLEOTIDE SEQUENCE [LARGE SCALE GENOMIC DNA]</scope>
    <source>
        <strain evidence="11 12">ATCC 49717</strain>
    </source>
</reference>
<evidence type="ECO:0000313" key="12">
    <source>
        <dbReference type="Proteomes" id="UP000001096"/>
    </source>
</evidence>
<feature type="transmembrane region" description="Helical" evidence="9">
    <location>
        <begin position="26"/>
        <end position="44"/>
    </location>
</feature>
<dbReference type="PANTHER" id="PTHR30482">
    <property type="entry name" value="HIGH-AFFINITY BRANCHED-CHAIN AMINO ACID TRANSPORT SYSTEM PERMEASE"/>
    <property type="match status" value="1"/>
</dbReference>
<dbReference type="eggNOG" id="COG4177">
    <property type="taxonomic scope" value="Bacteria"/>
</dbReference>
<dbReference type="InterPro" id="IPR043428">
    <property type="entry name" value="LivM-like"/>
</dbReference>
<dbReference type="AlphaFoldDB" id="K8PI01"/>
<evidence type="ECO:0000256" key="2">
    <source>
        <dbReference type="ARBA" id="ARBA00022475"/>
    </source>
</evidence>
<gene>
    <name evidence="11" type="ORF">HMPREF9695_01339</name>
</gene>
<keyword evidence="3 9" id="KW-0812">Transmembrane</keyword>
<dbReference type="RefSeq" id="WP_006020058.1">
    <property type="nucleotide sequence ID" value="NZ_KB375282.1"/>
</dbReference>
<keyword evidence="6 9" id="KW-1133">Transmembrane helix</keyword>
<dbReference type="InterPro" id="IPR003593">
    <property type="entry name" value="AAA+_ATPase"/>
</dbReference>
<dbReference type="GO" id="GO:0005886">
    <property type="term" value="C:plasma membrane"/>
    <property type="evidence" value="ECO:0007669"/>
    <property type="project" value="UniProtKB-SubCell"/>
</dbReference>
<feature type="domain" description="ABC transporter" evidence="10">
    <location>
        <begin position="320"/>
        <end position="549"/>
    </location>
</feature>
<dbReference type="Pfam" id="PF12399">
    <property type="entry name" value="BCA_ABC_TP_C"/>
    <property type="match status" value="1"/>
</dbReference>
<comment type="subcellular location">
    <subcellularLocation>
        <location evidence="1">Cell membrane</location>
        <topology evidence="1">Multi-pass membrane protein</topology>
    </subcellularLocation>
</comment>
<dbReference type="InterPro" id="IPR001851">
    <property type="entry name" value="ABC_transp_permease"/>
</dbReference>
<comment type="function">
    <text evidence="8">Involved in beta-(1--&gt;2)glucan export. Transmembrane domains (TMD) form a pore in the inner membrane and the ATP-binding domain (NBD) is responsible for energy generation.</text>
</comment>
<evidence type="ECO:0000313" key="11">
    <source>
        <dbReference type="EMBL" id="EKS42247.1"/>
    </source>
</evidence>
<dbReference type="GO" id="GO:0016887">
    <property type="term" value="F:ATP hydrolysis activity"/>
    <property type="evidence" value="ECO:0007669"/>
    <property type="project" value="InterPro"/>
</dbReference>
<protein>
    <recommendedName>
        <fullName evidence="10">ABC transporter domain-containing protein</fullName>
    </recommendedName>
</protein>
<proteinExistence type="predicted"/>
<keyword evidence="2" id="KW-1003">Cell membrane</keyword>
<feature type="transmembrane region" description="Helical" evidence="9">
    <location>
        <begin position="273"/>
        <end position="295"/>
    </location>
</feature>
<keyword evidence="7 9" id="KW-0472">Membrane</keyword>